<accession>A0A439CQV9</accession>
<keyword evidence="5" id="KW-1185">Reference proteome</keyword>
<dbReference type="AlphaFoldDB" id="A0A439CQV9"/>
<feature type="compositionally biased region" description="Low complexity" evidence="1">
    <location>
        <begin position="294"/>
        <end position="314"/>
    </location>
</feature>
<dbReference type="Proteomes" id="UP000286045">
    <property type="component" value="Unassembled WGS sequence"/>
</dbReference>
<keyword evidence="2" id="KW-0732">Signal</keyword>
<feature type="region of interest" description="Disordered" evidence="1">
    <location>
        <begin position="337"/>
        <end position="374"/>
    </location>
</feature>
<evidence type="ECO:0000313" key="5">
    <source>
        <dbReference type="Proteomes" id="UP000286045"/>
    </source>
</evidence>
<dbReference type="EMBL" id="RYZI01000554">
    <property type="protein sequence ID" value="RWA04530.1"/>
    <property type="molecule type" value="Genomic_DNA"/>
</dbReference>
<evidence type="ECO:0000313" key="4">
    <source>
        <dbReference type="EMBL" id="RWA04530.1"/>
    </source>
</evidence>
<feature type="chain" id="PRO_5019500231" description="DUF7492 domain-containing protein" evidence="2">
    <location>
        <begin position="23"/>
        <end position="410"/>
    </location>
</feature>
<evidence type="ECO:0000259" key="3">
    <source>
        <dbReference type="Pfam" id="PF24320"/>
    </source>
</evidence>
<comment type="caution">
    <text evidence="4">The sequence shown here is derived from an EMBL/GenBank/DDBJ whole genome shotgun (WGS) entry which is preliminary data.</text>
</comment>
<proteinExistence type="predicted"/>
<feature type="domain" description="DUF7492" evidence="3">
    <location>
        <begin position="21"/>
        <end position="263"/>
    </location>
</feature>
<name>A0A439CQV9_9PEZI</name>
<evidence type="ECO:0000256" key="1">
    <source>
        <dbReference type="SAM" id="MobiDB-lite"/>
    </source>
</evidence>
<dbReference type="Gene3D" id="2.70.50.70">
    <property type="match status" value="1"/>
</dbReference>
<protein>
    <recommendedName>
        <fullName evidence="3">DUF7492 domain-containing protein</fullName>
    </recommendedName>
</protein>
<feature type="region of interest" description="Disordered" evidence="1">
    <location>
        <begin position="282"/>
        <end position="320"/>
    </location>
</feature>
<feature type="compositionally biased region" description="Low complexity" evidence="1">
    <location>
        <begin position="347"/>
        <end position="371"/>
    </location>
</feature>
<sequence length="410" mass="43188">MSLKAATVAAISLLAAVPTTNAHTWVESLYQIGSTGAFTGKVGYPIGYIPRNQGVSDDVHQNKILDTSTNPVVCKPLSSSDTDQYPPLQAAAGDYIALQYQENGHVTQPELTLRPYRGGNVYVYGTSQHQDSDGINDVLNSWTADGKGGNQKGKLLATHYFDDGQCFQDNPGNPIAEQRKAKYGVDQLYCQTDVQLPADLPSDGTYTLIWVWNWPRIIDDSHNVTEIYSTCAQINLSGSGKSQGVKAVPSIKFGNNENVASAGISSQVHNLIEATALGIGTNSPPAPTGLGDITSSSDPTASSTPSPASSSTSDGDGNSRIKTVTVTAEPATVTEFSTVTVGGGTSEGDATSQPSTSATTTAVPTKETATSPEIPFPTSFVPVTSVHGFLKARAARVTGQARREYARHPY</sequence>
<feature type="signal peptide" evidence="2">
    <location>
        <begin position="1"/>
        <end position="22"/>
    </location>
</feature>
<reference evidence="4 5" key="1">
    <citation type="submission" date="2018-12" db="EMBL/GenBank/DDBJ databases">
        <title>Draft genome sequence of Xylaria grammica IHI A82.</title>
        <authorList>
            <person name="Buettner E."/>
            <person name="Kellner H."/>
        </authorList>
    </citation>
    <scope>NUCLEOTIDE SEQUENCE [LARGE SCALE GENOMIC DNA]</scope>
    <source>
        <strain evidence="4 5">IHI A82</strain>
    </source>
</reference>
<gene>
    <name evidence="4" type="ORF">EKO27_g10577</name>
</gene>
<evidence type="ECO:0000256" key="2">
    <source>
        <dbReference type="SAM" id="SignalP"/>
    </source>
</evidence>
<dbReference type="Pfam" id="PF24320">
    <property type="entry name" value="DUF7492"/>
    <property type="match status" value="1"/>
</dbReference>
<dbReference type="InterPro" id="IPR055915">
    <property type="entry name" value="DUF7492"/>
</dbReference>
<organism evidence="4 5">
    <name type="scientific">Xylaria grammica</name>
    <dbReference type="NCBI Taxonomy" id="363999"/>
    <lineage>
        <taxon>Eukaryota</taxon>
        <taxon>Fungi</taxon>
        <taxon>Dikarya</taxon>
        <taxon>Ascomycota</taxon>
        <taxon>Pezizomycotina</taxon>
        <taxon>Sordariomycetes</taxon>
        <taxon>Xylariomycetidae</taxon>
        <taxon>Xylariales</taxon>
        <taxon>Xylariaceae</taxon>
        <taxon>Xylaria</taxon>
    </lineage>
</organism>